<accession>A0ABN5VNK4</accession>
<evidence type="ECO:0000256" key="1">
    <source>
        <dbReference type="SAM" id="MobiDB-lite"/>
    </source>
</evidence>
<reference evidence="2 3" key="1">
    <citation type="journal article" date="2010" name="ChemBioChem">
        <title>Cloning and characterization of the biosynthetic gene cluster of 16-membered macrolide antibiotic FD-891: involvement of a dual functional cytochrome P450 monooxygenase catalyzing epoxidation and hydroxylation.</title>
        <authorList>
            <person name="Kudo F."/>
            <person name="Motegi A."/>
            <person name="Mizoue K."/>
            <person name="Eguchi T."/>
        </authorList>
    </citation>
    <scope>NUCLEOTIDE SEQUENCE [LARGE SCALE GENOMIC DNA]</scope>
    <source>
        <strain evidence="2 3">A-8890</strain>
    </source>
</reference>
<organism evidence="2 3">
    <name type="scientific">Streptomyces graminofaciens</name>
    <dbReference type="NCBI Taxonomy" id="68212"/>
    <lineage>
        <taxon>Bacteria</taxon>
        <taxon>Bacillati</taxon>
        <taxon>Actinomycetota</taxon>
        <taxon>Actinomycetes</taxon>
        <taxon>Kitasatosporales</taxon>
        <taxon>Streptomycetaceae</taxon>
        <taxon>Streptomyces</taxon>
    </lineage>
</organism>
<gene>
    <name evidence="2" type="ORF">SGFS_052970</name>
</gene>
<proteinExistence type="predicted"/>
<dbReference type="Proteomes" id="UP001321542">
    <property type="component" value="Chromosome"/>
</dbReference>
<protein>
    <submittedName>
        <fullName evidence="2">Uncharacterized protein</fullName>
    </submittedName>
</protein>
<sequence length="111" mass="12006">MSVMLEEEAPGDVVVLYRVRSEADVVLLNEVRHVVALRGGRLHLLTGRTGEGGTAPFGPGSLHRLVPDVQTCAYRPATGRAVPVAHAKRPRTRSPGPKRTPLWGRNPRSVA</sequence>
<feature type="region of interest" description="Disordered" evidence="1">
    <location>
        <begin position="83"/>
        <end position="111"/>
    </location>
</feature>
<keyword evidence="3" id="KW-1185">Reference proteome</keyword>
<evidence type="ECO:0000313" key="3">
    <source>
        <dbReference type="Proteomes" id="UP001321542"/>
    </source>
</evidence>
<reference evidence="2 3" key="2">
    <citation type="journal article" date="2023" name="ChemBioChem">
        <title>Acyltransferase Domain Exchange between Two Independent Type I Polyketide Synthases in the Same Producer Strain of Macrolide Antibiotics.</title>
        <authorList>
            <person name="Kudo F."/>
            <person name="Kishikawa K."/>
            <person name="Tsuboi K."/>
            <person name="Kido T."/>
            <person name="Usui T."/>
            <person name="Hashimoto J."/>
            <person name="Shin-Ya K."/>
            <person name="Miyanaga A."/>
            <person name="Eguchi T."/>
        </authorList>
    </citation>
    <scope>NUCLEOTIDE SEQUENCE [LARGE SCALE GENOMIC DNA]</scope>
    <source>
        <strain evidence="2 3">A-8890</strain>
    </source>
</reference>
<dbReference type="EMBL" id="AP018448">
    <property type="protein sequence ID" value="BBC34003.1"/>
    <property type="molecule type" value="Genomic_DNA"/>
</dbReference>
<evidence type="ECO:0000313" key="2">
    <source>
        <dbReference type="EMBL" id="BBC34003.1"/>
    </source>
</evidence>
<name>A0ABN5VNK4_9ACTN</name>